<protein>
    <submittedName>
        <fullName evidence="2">Signal peptidase-like protein</fullName>
    </submittedName>
</protein>
<keyword evidence="3" id="KW-1185">Reference proteome</keyword>
<feature type="domain" description="PSP1 C-terminal" evidence="1">
    <location>
        <begin position="62"/>
        <end position="147"/>
    </location>
</feature>
<gene>
    <name evidence="2" type="ORF">FM121_10355</name>
</gene>
<dbReference type="GO" id="GO:0005737">
    <property type="term" value="C:cytoplasm"/>
    <property type="evidence" value="ECO:0007669"/>
    <property type="project" value="TreeGrafter"/>
</dbReference>
<accession>A0A1X6WQA4</accession>
<dbReference type="Proteomes" id="UP000195918">
    <property type="component" value="Unassembled WGS sequence"/>
</dbReference>
<evidence type="ECO:0000313" key="2">
    <source>
        <dbReference type="EMBL" id="SLM86484.1"/>
    </source>
</evidence>
<evidence type="ECO:0000259" key="1">
    <source>
        <dbReference type="PROSITE" id="PS51411"/>
    </source>
</evidence>
<dbReference type="NCBIfam" id="NF041131">
    <property type="entry name" value="RicT_YaaT_fam"/>
    <property type="match status" value="1"/>
</dbReference>
<dbReference type="PROSITE" id="PS51411">
    <property type="entry name" value="PSP1_C"/>
    <property type="match status" value="1"/>
</dbReference>
<reference evidence="3" key="1">
    <citation type="submission" date="2017-02" db="EMBL/GenBank/DDBJ databases">
        <authorList>
            <person name="Dridi B."/>
        </authorList>
    </citation>
    <scope>NUCLEOTIDE SEQUENCE [LARGE SCALE GENOMIC DNA]</scope>
    <source>
        <strain evidence="3">bH819</strain>
    </source>
</reference>
<organism evidence="2 3">
    <name type="scientific">Vagococcus fluvialis bH819</name>
    <dbReference type="NCBI Taxonomy" id="1255619"/>
    <lineage>
        <taxon>Bacteria</taxon>
        <taxon>Bacillati</taxon>
        <taxon>Bacillota</taxon>
        <taxon>Bacilli</taxon>
        <taxon>Lactobacillales</taxon>
        <taxon>Enterococcaceae</taxon>
        <taxon>Vagococcus</taxon>
    </lineage>
</organism>
<evidence type="ECO:0000313" key="3">
    <source>
        <dbReference type="Proteomes" id="UP000195918"/>
    </source>
</evidence>
<dbReference type="InterPro" id="IPR047767">
    <property type="entry name" value="PSP1-like"/>
</dbReference>
<dbReference type="AlphaFoldDB" id="A0A1X6WQA4"/>
<dbReference type="RefSeq" id="WP_086952110.1">
    <property type="nucleotide sequence ID" value="NZ_FWFD01000015.1"/>
</dbReference>
<dbReference type="Pfam" id="PF04468">
    <property type="entry name" value="PSP1"/>
    <property type="match status" value="1"/>
</dbReference>
<dbReference type="PANTHER" id="PTHR43830:SF3">
    <property type="entry name" value="PROTEIN PSP1"/>
    <property type="match status" value="1"/>
</dbReference>
<dbReference type="EMBL" id="FWFD01000015">
    <property type="protein sequence ID" value="SLM86484.1"/>
    <property type="molecule type" value="Genomic_DNA"/>
</dbReference>
<dbReference type="PANTHER" id="PTHR43830">
    <property type="entry name" value="PROTEIN PSP1"/>
    <property type="match status" value="1"/>
</dbReference>
<name>A0A1X6WQA4_9ENTE</name>
<dbReference type="InterPro" id="IPR007557">
    <property type="entry name" value="PSP1_C"/>
</dbReference>
<sequence>MIEVVGVRFKPTGRIYFYSKNETLDLEYNQPVIVESQKAKELAYVAIPNKEMKKEDLPEELKPIIQVATSKQLVKQQKNDQDAKDAFTIAKSKILEHQLEMKLVDVEYTFDRSKMVFSFTADGRIDFRNLVKDLASIFKTRIELRQIGVRDEAKLLGGIGPCGRPLCCSTFLGDFAAVSIKMAKEQNLSLNPTKISGVCGRLMCCLNYENSEYERLREKMPDFGEIIETPDGKGKVIGLNILSEVIKVKLFQKETPMEYDLDELLELELAEIKED</sequence>
<proteinExistence type="predicted"/>
<dbReference type="OrthoDB" id="9779344at2"/>